<evidence type="ECO:0000256" key="4">
    <source>
        <dbReference type="ARBA" id="ARBA00022692"/>
    </source>
</evidence>
<dbReference type="AlphaFoldDB" id="A0A1U7JJB1"/>
<dbReference type="InterPro" id="IPR036318">
    <property type="entry name" value="FAD-bd_PCMH-like_sf"/>
</dbReference>
<keyword evidence="4 10" id="KW-0812">Transmembrane</keyword>
<keyword evidence="6 10" id="KW-1133">Transmembrane helix</keyword>
<keyword evidence="5" id="KW-0677">Repeat</keyword>
<dbReference type="Gene3D" id="3.30.465.10">
    <property type="match status" value="1"/>
</dbReference>
<organism evidence="14 15">
    <name type="scientific">Pseudovibrio exalbescens</name>
    <dbReference type="NCBI Taxonomy" id="197461"/>
    <lineage>
        <taxon>Bacteria</taxon>
        <taxon>Pseudomonadati</taxon>
        <taxon>Pseudomonadota</taxon>
        <taxon>Alphaproteobacteria</taxon>
        <taxon>Hyphomicrobiales</taxon>
        <taxon>Stappiaceae</taxon>
        <taxon>Pseudovibrio</taxon>
    </lineage>
</organism>
<comment type="subcellular location">
    <subcellularLocation>
        <location evidence="1">Cell membrane</location>
        <topology evidence="1">Multi-pass membrane protein</topology>
    </subcellularLocation>
</comment>
<feature type="domain" description="CNNM transmembrane" evidence="13">
    <location>
        <begin position="2"/>
        <end position="191"/>
    </location>
</feature>
<evidence type="ECO:0000256" key="3">
    <source>
        <dbReference type="ARBA" id="ARBA00022475"/>
    </source>
</evidence>
<feature type="transmembrane region" description="Helical" evidence="11">
    <location>
        <begin position="6"/>
        <end position="30"/>
    </location>
</feature>
<dbReference type="GO" id="GO:0050660">
    <property type="term" value="F:flavin adenine dinucleotide binding"/>
    <property type="evidence" value="ECO:0007669"/>
    <property type="project" value="InterPro"/>
</dbReference>
<dbReference type="PANTHER" id="PTHR22777">
    <property type="entry name" value="HEMOLYSIN-RELATED"/>
    <property type="match status" value="1"/>
</dbReference>
<evidence type="ECO:0000256" key="1">
    <source>
        <dbReference type="ARBA" id="ARBA00004651"/>
    </source>
</evidence>
<evidence type="ECO:0000259" key="12">
    <source>
        <dbReference type="PROSITE" id="PS51371"/>
    </source>
</evidence>
<dbReference type="InterPro" id="IPR005170">
    <property type="entry name" value="Transptr-assoc_dom"/>
</dbReference>
<dbReference type="Pfam" id="PF01595">
    <property type="entry name" value="CNNM"/>
    <property type="match status" value="1"/>
</dbReference>
<dbReference type="Pfam" id="PF03471">
    <property type="entry name" value="CorC_HlyC"/>
    <property type="match status" value="1"/>
</dbReference>
<dbReference type="InterPro" id="IPR000644">
    <property type="entry name" value="CBS_dom"/>
</dbReference>
<dbReference type="PANTHER" id="PTHR22777:SF32">
    <property type="entry name" value="UPF0053 INNER MEMBRANE PROTEIN YFJD"/>
    <property type="match status" value="1"/>
</dbReference>
<dbReference type="InterPro" id="IPR016169">
    <property type="entry name" value="FAD-bd_PCMH_sub2"/>
</dbReference>
<keyword evidence="15" id="KW-1185">Reference proteome</keyword>
<proteinExistence type="inferred from homology"/>
<dbReference type="GO" id="GO:0005886">
    <property type="term" value="C:plasma membrane"/>
    <property type="evidence" value="ECO:0007669"/>
    <property type="project" value="UniProtKB-SubCell"/>
</dbReference>
<keyword evidence="7 9" id="KW-0129">CBS domain</keyword>
<comment type="similarity">
    <text evidence="2">Belongs to the UPF0053 family. Hemolysin C subfamily.</text>
</comment>
<feature type="domain" description="CBS" evidence="12">
    <location>
        <begin position="278"/>
        <end position="335"/>
    </location>
</feature>
<dbReference type="SMART" id="SM01091">
    <property type="entry name" value="CorC_HlyC"/>
    <property type="match status" value="1"/>
</dbReference>
<reference evidence="14 15" key="1">
    <citation type="submission" date="2016-03" db="EMBL/GenBank/DDBJ databases">
        <title>Genome sequence of Nesiotobacter sp. nov., a moderately halophilic alphaproteobacterium isolated from the Yellow Sea, China.</title>
        <authorList>
            <person name="Zhang G."/>
            <person name="Zhang R."/>
        </authorList>
    </citation>
    <scope>NUCLEOTIDE SEQUENCE [LARGE SCALE GENOMIC DNA]</scope>
    <source>
        <strain evidence="14 15">WB1-6</strain>
    </source>
</reference>
<evidence type="ECO:0000259" key="13">
    <source>
        <dbReference type="PROSITE" id="PS51846"/>
    </source>
</evidence>
<dbReference type="Proteomes" id="UP000185783">
    <property type="component" value="Unassembled WGS sequence"/>
</dbReference>
<evidence type="ECO:0000256" key="10">
    <source>
        <dbReference type="PROSITE-ProRule" id="PRU01193"/>
    </source>
</evidence>
<dbReference type="RefSeq" id="WP_028481348.1">
    <property type="nucleotide sequence ID" value="NZ_LVVZ01000010.1"/>
</dbReference>
<dbReference type="STRING" id="197461.A3843_05920"/>
<dbReference type="PROSITE" id="PS51846">
    <property type="entry name" value="CNNM"/>
    <property type="match status" value="1"/>
</dbReference>
<evidence type="ECO:0000313" key="14">
    <source>
        <dbReference type="EMBL" id="OKL44833.1"/>
    </source>
</evidence>
<dbReference type="SUPFAM" id="SSF56176">
    <property type="entry name" value="FAD-binding/transporter-associated domain-like"/>
    <property type="match status" value="1"/>
</dbReference>
<evidence type="ECO:0000256" key="11">
    <source>
        <dbReference type="SAM" id="Phobius"/>
    </source>
</evidence>
<accession>A0A1U7JJB1</accession>
<evidence type="ECO:0000256" key="5">
    <source>
        <dbReference type="ARBA" id="ARBA00022737"/>
    </source>
</evidence>
<dbReference type="InterPro" id="IPR002550">
    <property type="entry name" value="CNNM"/>
</dbReference>
<evidence type="ECO:0008006" key="16">
    <source>
        <dbReference type="Google" id="ProtNLM"/>
    </source>
</evidence>
<dbReference type="Gene3D" id="3.10.580.10">
    <property type="entry name" value="CBS-domain"/>
    <property type="match status" value="1"/>
</dbReference>
<evidence type="ECO:0000256" key="2">
    <source>
        <dbReference type="ARBA" id="ARBA00006446"/>
    </source>
</evidence>
<evidence type="ECO:0000256" key="7">
    <source>
        <dbReference type="ARBA" id="ARBA00023122"/>
    </source>
</evidence>
<dbReference type="SUPFAM" id="SSF54631">
    <property type="entry name" value="CBS-domain pair"/>
    <property type="match status" value="1"/>
</dbReference>
<evidence type="ECO:0000256" key="9">
    <source>
        <dbReference type="PROSITE-ProRule" id="PRU00703"/>
    </source>
</evidence>
<dbReference type="FunFam" id="3.10.580.10:FF:000002">
    <property type="entry name" value="Magnesium/cobalt efflux protein CorC"/>
    <property type="match status" value="1"/>
</dbReference>
<dbReference type="EMBL" id="LVVZ01000010">
    <property type="protein sequence ID" value="OKL44833.1"/>
    <property type="molecule type" value="Genomic_DNA"/>
</dbReference>
<dbReference type="InterPro" id="IPR046342">
    <property type="entry name" value="CBS_dom_sf"/>
</dbReference>
<evidence type="ECO:0000256" key="6">
    <source>
        <dbReference type="ARBA" id="ARBA00022989"/>
    </source>
</evidence>
<comment type="caution">
    <text evidence="14">The sequence shown here is derived from an EMBL/GenBank/DDBJ whole genome shotgun (WGS) entry which is preliminary data.</text>
</comment>
<dbReference type="SMART" id="SM00116">
    <property type="entry name" value="CBS"/>
    <property type="match status" value="2"/>
</dbReference>
<dbReference type="InterPro" id="IPR044751">
    <property type="entry name" value="Ion_transp-like_CBS"/>
</dbReference>
<feature type="transmembrane region" description="Helical" evidence="11">
    <location>
        <begin position="92"/>
        <end position="112"/>
    </location>
</feature>
<dbReference type="CDD" id="cd04590">
    <property type="entry name" value="CBS_pair_CorC_HlyC_assoc"/>
    <property type="match status" value="1"/>
</dbReference>
<feature type="domain" description="CBS" evidence="12">
    <location>
        <begin position="210"/>
        <end position="273"/>
    </location>
</feature>
<sequence>MTDLPLWASVGFIFLLLFMSAFFSGSETALTAASRARMHQLEKSGNNKAAIVSKLIVARERLIGALLLGNNLVNIFASALATSVLLKLFGDAGVAYATLIMTLMVLIFAEVLPKTWAISDPDKFATAVAPVIRVIVAIFGPLVAMIEFIVRHILRFLGVGVDDNASVLSAHDELRGTLDLQHLEGGIVKDEKDRIGGVLDLADLEVSDVMVHRTKLFALNVDMPPEELVNEILGSTHTRIPMWRDEPDNFVGLVHAKDVLRALATVKGETNQLDISKVITPLWYVPDTTSLQSQLNAFLKRKSHFALVIDEYGEVMGLVTLEDILEEIVGEIADEHDIELPGLNPQADGSVIVDGSVPIRDLNRATDWELPDEEATTIAGLVIHEAKMIPEERQVFTFHGFRFTVLQREKNRITRLRMLPVTKPKARGSASKT</sequence>
<feature type="transmembrane region" description="Helical" evidence="11">
    <location>
        <begin position="124"/>
        <end position="146"/>
    </location>
</feature>
<evidence type="ECO:0000256" key="8">
    <source>
        <dbReference type="ARBA" id="ARBA00023136"/>
    </source>
</evidence>
<name>A0A1U7JJB1_9HYPH</name>
<feature type="transmembrane region" description="Helical" evidence="11">
    <location>
        <begin position="62"/>
        <end position="86"/>
    </location>
</feature>
<gene>
    <name evidence="14" type="ORF">A3843_05920</name>
</gene>
<protein>
    <recommendedName>
        <fullName evidence="16">Magnesium and cobalt efflux protein CorC</fullName>
    </recommendedName>
</protein>
<dbReference type="PROSITE" id="PS51371">
    <property type="entry name" value="CBS"/>
    <property type="match status" value="2"/>
</dbReference>
<evidence type="ECO:0000313" key="15">
    <source>
        <dbReference type="Proteomes" id="UP000185783"/>
    </source>
</evidence>
<keyword evidence="8 10" id="KW-0472">Membrane</keyword>
<keyword evidence="3" id="KW-1003">Cell membrane</keyword>
<dbReference type="Pfam" id="PF00571">
    <property type="entry name" value="CBS"/>
    <property type="match status" value="2"/>
</dbReference>